<gene>
    <name evidence="7" type="ORF">OLEA9_A055813</name>
</gene>
<evidence type="ECO:0000256" key="4">
    <source>
        <dbReference type="ARBA" id="ARBA00023004"/>
    </source>
</evidence>
<proteinExistence type="inferred from homology"/>
<keyword evidence="2 5" id="KW-0479">Metal-binding</keyword>
<sequence>MANLDIPTVDFSPFFTGSDEDGKKNAVGIIKEACSNYGFFQIFNHGIPRDLINRALKFSGTFFALPDEEKLKYIPGLGAPIPAGYNKQPEHSADKNEYLLMFPPQSTFNVLPSNPPEFREVLEELFTYFARTGELIERILNDCLGLPPNFLKEFNNDRSWDFMVALRYFPATGTENNGLSEHEDGNCVTFVIQDEVGGLEVRKDGEWIPVIPAEGSVFVNIGDVIQVHNLKTGFIFRQMRYMYTIFINAF</sequence>
<dbReference type="GO" id="GO:0002238">
    <property type="term" value="P:response to molecule of fungal origin"/>
    <property type="evidence" value="ECO:0007669"/>
    <property type="project" value="UniProtKB-ARBA"/>
</dbReference>
<accession>A0A8S0STH8</accession>
<dbReference type="SUPFAM" id="SSF51197">
    <property type="entry name" value="Clavaminate synthase-like"/>
    <property type="match status" value="1"/>
</dbReference>
<evidence type="ECO:0000259" key="6">
    <source>
        <dbReference type="PROSITE" id="PS51471"/>
    </source>
</evidence>
<protein>
    <submittedName>
        <fullName evidence="7">Flavonol synthase flavanone 3-hydroxylase-like</fullName>
    </submittedName>
</protein>
<dbReference type="PANTHER" id="PTHR10209:SF732">
    <property type="entry name" value="FLAVONOL SYNTHASE_FLAVANONE 3-HYDROXYLASE-LIKE"/>
    <property type="match status" value="1"/>
</dbReference>
<keyword evidence="4 5" id="KW-0408">Iron</keyword>
<name>A0A8S0STH8_OLEEU</name>
<dbReference type="Pfam" id="PF03171">
    <property type="entry name" value="2OG-FeII_Oxy"/>
    <property type="match status" value="1"/>
</dbReference>
<evidence type="ECO:0000313" key="7">
    <source>
        <dbReference type="EMBL" id="CAA2995923.1"/>
    </source>
</evidence>
<comment type="similarity">
    <text evidence="1 5">Belongs to the iron/ascorbate-dependent oxidoreductase family.</text>
</comment>
<evidence type="ECO:0000313" key="8">
    <source>
        <dbReference type="Proteomes" id="UP000594638"/>
    </source>
</evidence>
<dbReference type="InterPro" id="IPR044861">
    <property type="entry name" value="IPNS-like_FE2OG_OXY"/>
</dbReference>
<dbReference type="PROSITE" id="PS51471">
    <property type="entry name" value="FE2OG_OXY"/>
    <property type="match status" value="1"/>
</dbReference>
<dbReference type="PANTHER" id="PTHR10209">
    <property type="entry name" value="OXIDOREDUCTASE, 2OG-FE II OXYGENASE FAMILY PROTEIN"/>
    <property type="match status" value="1"/>
</dbReference>
<dbReference type="EMBL" id="CACTIH010005513">
    <property type="protein sequence ID" value="CAA2995923.1"/>
    <property type="molecule type" value="Genomic_DNA"/>
</dbReference>
<dbReference type="Gene3D" id="2.60.120.330">
    <property type="entry name" value="B-lactam Antibiotic, Isopenicillin N Synthase, Chain"/>
    <property type="match status" value="1"/>
</dbReference>
<dbReference type="GO" id="GO:0016706">
    <property type="term" value="F:2-oxoglutarate-dependent dioxygenase activity"/>
    <property type="evidence" value="ECO:0007669"/>
    <property type="project" value="UniProtKB-ARBA"/>
</dbReference>
<comment type="caution">
    <text evidence="7">The sequence shown here is derived from an EMBL/GenBank/DDBJ whole genome shotgun (WGS) entry which is preliminary data.</text>
</comment>
<dbReference type="GO" id="GO:0046872">
    <property type="term" value="F:metal ion binding"/>
    <property type="evidence" value="ECO:0007669"/>
    <property type="project" value="UniProtKB-KW"/>
</dbReference>
<dbReference type="InterPro" id="IPR005123">
    <property type="entry name" value="Oxoglu/Fe-dep_dioxygenase_dom"/>
</dbReference>
<dbReference type="InterPro" id="IPR027443">
    <property type="entry name" value="IPNS-like_sf"/>
</dbReference>
<keyword evidence="3 5" id="KW-0560">Oxidoreductase</keyword>
<dbReference type="AlphaFoldDB" id="A0A8S0STH8"/>
<evidence type="ECO:0000256" key="1">
    <source>
        <dbReference type="ARBA" id="ARBA00008056"/>
    </source>
</evidence>
<dbReference type="InterPro" id="IPR026992">
    <property type="entry name" value="DIOX_N"/>
</dbReference>
<keyword evidence="8" id="KW-1185">Reference proteome</keyword>
<organism evidence="7 8">
    <name type="scientific">Olea europaea subsp. europaea</name>
    <dbReference type="NCBI Taxonomy" id="158383"/>
    <lineage>
        <taxon>Eukaryota</taxon>
        <taxon>Viridiplantae</taxon>
        <taxon>Streptophyta</taxon>
        <taxon>Embryophyta</taxon>
        <taxon>Tracheophyta</taxon>
        <taxon>Spermatophyta</taxon>
        <taxon>Magnoliopsida</taxon>
        <taxon>eudicotyledons</taxon>
        <taxon>Gunneridae</taxon>
        <taxon>Pentapetalae</taxon>
        <taxon>asterids</taxon>
        <taxon>lamiids</taxon>
        <taxon>Lamiales</taxon>
        <taxon>Oleaceae</taxon>
        <taxon>Oleeae</taxon>
        <taxon>Olea</taxon>
    </lineage>
</organism>
<dbReference type="Gramene" id="OE9A055813T3">
    <property type="protein sequence ID" value="OE9A055813C3"/>
    <property type="gene ID" value="OE9A055813"/>
</dbReference>
<dbReference type="GO" id="GO:0009805">
    <property type="term" value="P:coumarin biosynthetic process"/>
    <property type="evidence" value="ECO:0007669"/>
    <property type="project" value="UniProtKB-ARBA"/>
</dbReference>
<reference evidence="7 8" key="1">
    <citation type="submission" date="2019-12" db="EMBL/GenBank/DDBJ databases">
        <authorList>
            <person name="Alioto T."/>
            <person name="Alioto T."/>
            <person name="Gomez Garrido J."/>
        </authorList>
    </citation>
    <scope>NUCLEOTIDE SEQUENCE [LARGE SCALE GENOMIC DNA]</scope>
</reference>
<feature type="domain" description="Fe2OG dioxygenase" evidence="6">
    <location>
        <begin position="159"/>
        <end position="249"/>
    </location>
</feature>
<dbReference type="Pfam" id="PF14226">
    <property type="entry name" value="DIOX_N"/>
    <property type="match status" value="1"/>
</dbReference>
<evidence type="ECO:0000256" key="3">
    <source>
        <dbReference type="ARBA" id="ARBA00023002"/>
    </source>
</evidence>
<evidence type="ECO:0000256" key="5">
    <source>
        <dbReference type="RuleBase" id="RU003682"/>
    </source>
</evidence>
<dbReference type="Proteomes" id="UP000594638">
    <property type="component" value="Unassembled WGS sequence"/>
</dbReference>
<evidence type="ECO:0000256" key="2">
    <source>
        <dbReference type="ARBA" id="ARBA00022723"/>
    </source>
</evidence>